<protein>
    <recommendedName>
        <fullName evidence="4">SET domain-containing protein</fullName>
    </recommendedName>
</protein>
<dbReference type="Gene3D" id="2.170.270.10">
    <property type="entry name" value="SET domain"/>
    <property type="match status" value="1"/>
</dbReference>
<feature type="region of interest" description="Disordered" evidence="1">
    <location>
        <begin position="28"/>
        <end position="65"/>
    </location>
</feature>
<dbReference type="EMBL" id="CAJNNV010025190">
    <property type="protein sequence ID" value="CAE8612976.1"/>
    <property type="molecule type" value="Genomic_DNA"/>
</dbReference>
<gene>
    <name evidence="2" type="ORF">PGLA1383_LOCUS30762</name>
</gene>
<dbReference type="OrthoDB" id="265717at2759"/>
<evidence type="ECO:0000313" key="3">
    <source>
        <dbReference type="Proteomes" id="UP000654075"/>
    </source>
</evidence>
<reference evidence="2" key="1">
    <citation type="submission" date="2021-02" db="EMBL/GenBank/DDBJ databases">
        <authorList>
            <person name="Dougan E. K."/>
            <person name="Rhodes N."/>
            <person name="Thang M."/>
            <person name="Chan C."/>
        </authorList>
    </citation>
    <scope>NUCLEOTIDE SEQUENCE</scope>
</reference>
<feature type="compositionally biased region" description="Polar residues" evidence="1">
    <location>
        <begin position="28"/>
        <end position="37"/>
    </location>
</feature>
<dbReference type="SUPFAM" id="SSF82199">
    <property type="entry name" value="SET domain"/>
    <property type="match status" value="1"/>
</dbReference>
<dbReference type="Proteomes" id="UP000654075">
    <property type="component" value="Unassembled WGS sequence"/>
</dbReference>
<dbReference type="AlphaFoldDB" id="A0A813FLP6"/>
<comment type="caution">
    <text evidence="2">The sequence shown here is derived from an EMBL/GenBank/DDBJ whole genome shotgun (WGS) entry which is preliminary data.</text>
</comment>
<evidence type="ECO:0000256" key="1">
    <source>
        <dbReference type="SAM" id="MobiDB-lite"/>
    </source>
</evidence>
<dbReference type="PANTHER" id="PTHR12197">
    <property type="entry name" value="HISTONE-LYSINE N-METHYLTRANSFERASE SMYD"/>
    <property type="match status" value="1"/>
</dbReference>
<evidence type="ECO:0008006" key="4">
    <source>
        <dbReference type="Google" id="ProtNLM"/>
    </source>
</evidence>
<dbReference type="CDD" id="cd20071">
    <property type="entry name" value="SET_SMYD"/>
    <property type="match status" value="1"/>
</dbReference>
<dbReference type="PANTHER" id="PTHR12197:SF251">
    <property type="entry name" value="EG:BACR7C10.4 PROTEIN"/>
    <property type="match status" value="1"/>
</dbReference>
<sequence length="580" mass="63863">MALMCRDELEREGIPMGTLRDWHTIHSISRPESSQGQAGKPGSGKPGANSPIRMDPSPSRRRDQAHKWVEHPNRTFGGAGLHLGQRGFLRVDTMNDWFKEFGRPIAIDTDVRRYAGALLRPAPKLFGDRKLELCIEPTKELGGGPPYQITFAQKTRRDLSCRVSEGSEAEERKAAEAAAELSELAAIEADILAGCEELALHVAMAEGLGRILLADRDVDGLERVLLSPSGHKVLLPGDSPDEAQLREDWEAMIKVMKSVETVIKAEMYWAAMMSLTAEECPEAKKWPCLSAEAQAPLLHLYRPATMSSHLAGRRLWPVGATNADAPSDVLRPLIAPESNRVIEEDGAAPRERLPQRVEKTLKTEDLAISALCQHFALRVAPAKLEKLVMVWKFNSFSAEGGLELFLGPSMLSHSCDPNCHWSYDMDDHFGLSTNCEGLVKDEEATISYLPEGTLAEGTSQRRDALAVSWAFFCRCRRCEQQAMPMCPECVGKPMSVVMSDLEEPVYPGLCVFCDDCKKDDLQGAHGYFLHCWSCDGDLCPDCGAARSEAHALQEQKPVSSLEGCVAVTCRECTAEPISMS</sequence>
<organism evidence="2 3">
    <name type="scientific">Polarella glacialis</name>
    <name type="common">Dinoflagellate</name>
    <dbReference type="NCBI Taxonomy" id="89957"/>
    <lineage>
        <taxon>Eukaryota</taxon>
        <taxon>Sar</taxon>
        <taxon>Alveolata</taxon>
        <taxon>Dinophyceae</taxon>
        <taxon>Suessiales</taxon>
        <taxon>Suessiaceae</taxon>
        <taxon>Polarella</taxon>
    </lineage>
</organism>
<keyword evidence="3" id="KW-1185">Reference proteome</keyword>
<dbReference type="InterPro" id="IPR050869">
    <property type="entry name" value="H3K4_H4K5_MeTrfase"/>
</dbReference>
<proteinExistence type="predicted"/>
<dbReference type="InterPro" id="IPR046341">
    <property type="entry name" value="SET_dom_sf"/>
</dbReference>
<name>A0A813FLP6_POLGL</name>
<evidence type="ECO:0000313" key="2">
    <source>
        <dbReference type="EMBL" id="CAE8612976.1"/>
    </source>
</evidence>
<accession>A0A813FLP6</accession>
<dbReference type="GO" id="GO:0005634">
    <property type="term" value="C:nucleus"/>
    <property type="evidence" value="ECO:0007669"/>
    <property type="project" value="TreeGrafter"/>
</dbReference>